<evidence type="ECO:0000313" key="4">
    <source>
        <dbReference type="Proteomes" id="UP001303046"/>
    </source>
</evidence>
<proteinExistence type="predicted"/>
<dbReference type="Gene3D" id="1.10.10.1940">
    <property type="match status" value="1"/>
</dbReference>
<feature type="chain" id="PRO_5047444212" description="ShKT domain-containing protein" evidence="1">
    <location>
        <begin position="29"/>
        <end position="71"/>
    </location>
</feature>
<accession>A0ABR1BQQ1</accession>
<dbReference type="EMBL" id="JAVFWL010000001">
    <property type="protein sequence ID" value="KAK6728230.1"/>
    <property type="molecule type" value="Genomic_DNA"/>
</dbReference>
<feature type="domain" description="ShKT" evidence="2">
    <location>
        <begin position="32"/>
        <end position="70"/>
    </location>
</feature>
<reference evidence="3 4" key="1">
    <citation type="submission" date="2023-08" db="EMBL/GenBank/DDBJ databases">
        <title>A Necator americanus chromosomal reference genome.</title>
        <authorList>
            <person name="Ilik V."/>
            <person name="Petrzelkova K.J."/>
            <person name="Pardy F."/>
            <person name="Fuh T."/>
            <person name="Niatou-Singa F.S."/>
            <person name="Gouil Q."/>
            <person name="Baker L."/>
            <person name="Ritchie M.E."/>
            <person name="Jex A.R."/>
            <person name="Gazzola D."/>
            <person name="Li H."/>
            <person name="Toshio Fujiwara R."/>
            <person name="Zhan B."/>
            <person name="Aroian R.V."/>
            <person name="Pafco B."/>
            <person name="Schwarz E.M."/>
        </authorList>
    </citation>
    <scope>NUCLEOTIDE SEQUENCE [LARGE SCALE GENOMIC DNA]</scope>
    <source>
        <strain evidence="3 4">Aroian</strain>
        <tissue evidence="3">Whole animal</tissue>
    </source>
</reference>
<evidence type="ECO:0000259" key="2">
    <source>
        <dbReference type="Pfam" id="PF01549"/>
    </source>
</evidence>
<protein>
    <recommendedName>
        <fullName evidence="2">ShKT domain-containing protein</fullName>
    </recommendedName>
</protein>
<dbReference type="InterPro" id="IPR003582">
    <property type="entry name" value="ShKT_dom"/>
</dbReference>
<gene>
    <name evidence="3" type="primary">Necator_chrI.g1836</name>
    <name evidence="3" type="ORF">RB195_005710</name>
</gene>
<comment type="caution">
    <text evidence="3">The sequence shown here is derived from an EMBL/GenBank/DDBJ whole genome shotgun (WGS) entry which is preliminary data.</text>
</comment>
<evidence type="ECO:0000313" key="3">
    <source>
        <dbReference type="EMBL" id="KAK6728230.1"/>
    </source>
</evidence>
<organism evidence="3 4">
    <name type="scientific">Necator americanus</name>
    <name type="common">Human hookworm</name>
    <dbReference type="NCBI Taxonomy" id="51031"/>
    <lineage>
        <taxon>Eukaryota</taxon>
        <taxon>Metazoa</taxon>
        <taxon>Ecdysozoa</taxon>
        <taxon>Nematoda</taxon>
        <taxon>Chromadorea</taxon>
        <taxon>Rhabditida</taxon>
        <taxon>Rhabditina</taxon>
        <taxon>Rhabditomorpha</taxon>
        <taxon>Strongyloidea</taxon>
        <taxon>Ancylostomatidae</taxon>
        <taxon>Bunostominae</taxon>
        <taxon>Necator</taxon>
    </lineage>
</organism>
<dbReference type="Proteomes" id="UP001303046">
    <property type="component" value="Unassembled WGS sequence"/>
</dbReference>
<keyword evidence="4" id="KW-1185">Reference proteome</keyword>
<feature type="signal peptide" evidence="1">
    <location>
        <begin position="1"/>
        <end position="28"/>
    </location>
</feature>
<sequence length="71" mass="8166">MKVRHRNVFFYPVAALLLLNSFGQEGLAMKACKDRVVKRYCDKVLNLGSCHIKKFKRILSGLCPRTCGYCR</sequence>
<name>A0ABR1BQQ1_NECAM</name>
<evidence type="ECO:0000256" key="1">
    <source>
        <dbReference type="SAM" id="SignalP"/>
    </source>
</evidence>
<dbReference type="Pfam" id="PF01549">
    <property type="entry name" value="ShK"/>
    <property type="match status" value="1"/>
</dbReference>
<keyword evidence="1" id="KW-0732">Signal</keyword>